<dbReference type="InterPro" id="IPR000086">
    <property type="entry name" value="NUDIX_hydrolase_dom"/>
</dbReference>
<keyword evidence="2" id="KW-0479">Metal-binding</keyword>
<dbReference type="PANTHER" id="PTHR12629:SF0">
    <property type="entry name" value="DIPHOSPHOINOSITOL-POLYPHOSPHATE DIPHOSPHATASE"/>
    <property type="match status" value="1"/>
</dbReference>
<dbReference type="Gene3D" id="3.90.79.10">
    <property type="entry name" value="Nucleoside Triphosphate Pyrophosphohydrolase"/>
    <property type="match status" value="1"/>
</dbReference>
<comment type="caution">
    <text evidence="6">The sequence shown here is derived from an EMBL/GenBank/DDBJ whole genome shotgun (WGS) entry which is preliminary data.</text>
</comment>
<dbReference type="GO" id="GO:0046872">
    <property type="term" value="F:metal ion binding"/>
    <property type="evidence" value="ECO:0007669"/>
    <property type="project" value="UniProtKB-KW"/>
</dbReference>
<evidence type="ECO:0000259" key="5">
    <source>
        <dbReference type="PROSITE" id="PS51462"/>
    </source>
</evidence>
<evidence type="ECO:0000256" key="4">
    <source>
        <dbReference type="ARBA" id="ARBA00022842"/>
    </source>
</evidence>
<dbReference type="RefSeq" id="WP_190289735.1">
    <property type="nucleotide sequence ID" value="NZ_JABFCZ010000002.1"/>
</dbReference>
<dbReference type="CDD" id="cd04666">
    <property type="entry name" value="NUDIX_DIPP2_like_Nudt4"/>
    <property type="match status" value="1"/>
</dbReference>
<dbReference type="GO" id="GO:1901911">
    <property type="term" value="P:adenosine 5'-(hexahydrogen pentaphosphate) catabolic process"/>
    <property type="evidence" value="ECO:0007669"/>
    <property type="project" value="TreeGrafter"/>
</dbReference>
<dbReference type="GO" id="GO:0034431">
    <property type="term" value="F:bis(5'-adenosyl)-hexaphosphatase activity"/>
    <property type="evidence" value="ECO:0007669"/>
    <property type="project" value="TreeGrafter"/>
</dbReference>
<evidence type="ECO:0000313" key="7">
    <source>
        <dbReference type="Proteomes" id="UP000598467"/>
    </source>
</evidence>
<sequence>MTTTALTPPSVSLFLQTLVGIFKRPPRLQVAAMCYRKSRNGLEVLLVTSRGTGRWILPKGWPELKEAAHETAAAEAYEEAGVVGSAESRPFAHFRSYKGMDGGLNLRIRVDVYLVKAKDQLKDYPEHGQRDVAWVPVAKAIEMTDEPGLKRVLRRFEAHFKHD</sequence>
<accession>A0A926NWR4</accession>
<dbReference type="PROSITE" id="PS51462">
    <property type="entry name" value="NUDIX"/>
    <property type="match status" value="1"/>
</dbReference>
<gene>
    <name evidence="6" type="ORF">HK439_02280</name>
</gene>
<dbReference type="GO" id="GO:1901907">
    <property type="term" value="P:diadenosine pentaphosphate catabolic process"/>
    <property type="evidence" value="ECO:0007669"/>
    <property type="project" value="TreeGrafter"/>
</dbReference>
<dbReference type="GO" id="GO:0071543">
    <property type="term" value="P:diphosphoinositol polyphosphate metabolic process"/>
    <property type="evidence" value="ECO:0007669"/>
    <property type="project" value="TreeGrafter"/>
</dbReference>
<dbReference type="Pfam" id="PF00293">
    <property type="entry name" value="NUDIX"/>
    <property type="match status" value="1"/>
</dbReference>
<evidence type="ECO:0000256" key="1">
    <source>
        <dbReference type="ARBA" id="ARBA00001946"/>
    </source>
</evidence>
<dbReference type="GO" id="GO:0005737">
    <property type="term" value="C:cytoplasm"/>
    <property type="evidence" value="ECO:0007669"/>
    <property type="project" value="TreeGrafter"/>
</dbReference>
<organism evidence="6 7">
    <name type="scientific">Roseibium aggregatum</name>
    <dbReference type="NCBI Taxonomy" id="187304"/>
    <lineage>
        <taxon>Bacteria</taxon>
        <taxon>Pseudomonadati</taxon>
        <taxon>Pseudomonadota</taxon>
        <taxon>Alphaproteobacteria</taxon>
        <taxon>Hyphomicrobiales</taxon>
        <taxon>Stappiaceae</taxon>
        <taxon>Roseibium</taxon>
    </lineage>
</organism>
<evidence type="ECO:0000313" key="6">
    <source>
        <dbReference type="EMBL" id="MBD1545075.1"/>
    </source>
</evidence>
<dbReference type="GO" id="GO:0000298">
    <property type="term" value="F:endopolyphosphatase activity"/>
    <property type="evidence" value="ECO:0007669"/>
    <property type="project" value="TreeGrafter"/>
</dbReference>
<evidence type="ECO:0000256" key="2">
    <source>
        <dbReference type="ARBA" id="ARBA00022723"/>
    </source>
</evidence>
<dbReference type="EMBL" id="JABFCZ010000002">
    <property type="protein sequence ID" value="MBD1545075.1"/>
    <property type="molecule type" value="Genomic_DNA"/>
</dbReference>
<feature type="domain" description="Nudix hydrolase" evidence="5">
    <location>
        <begin position="25"/>
        <end position="157"/>
    </location>
</feature>
<dbReference type="GO" id="GO:0034432">
    <property type="term" value="F:bis(5'-adenosyl)-pentaphosphatase activity"/>
    <property type="evidence" value="ECO:0007669"/>
    <property type="project" value="TreeGrafter"/>
</dbReference>
<dbReference type="Proteomes" id="UP000598467">
    <property type="component" value="Unassembled WGS sequence"/>
</dbReference>
<dbReference type="AlphaFoldDB" id="A0A926NWR4"/>
<dbReference type="GO" id="GO:0008486">
    <property type="term" value="F:diphosphoinositol-polyphosphate diphosphatase activity"/>
    <property type="evidence" value="ECO:0007669"/>
    <property type="project" value="TreeGrafter"/>
</dbReference>
<dbReference type="SUPFAM" id="SSF55811">
    <property type="entry name" value="Nudix"/>
    <property type="match status" value="1"/>
</dbReference>
<reference evidence="6" key="1">
    <citation type="submission" date="2020-05" db="EMBL/GenBank/DDBJ databases">
        <title>Identification of trans-AT polyketide cluster in two marine bacteria, producers of a novel glutaramide-containing polyketide sesbanimide D and analogs.</title>
        <authorList>
            <person name="Kacar D."/>
            <person name="Rodriguez P."/>
            <person name="Canedo L."/>
            <person name="Gonzalez E."/>
            <person name="Galan B."/>
            <person name="De La Calle F."/>
            <person name="Garcia J.L."/>
        </authorList>
    </citation>
    <scope>NUCLEOTIDE SEQUENCE</scope>
    <source>
        <strain evidence="6">PHM038</strain>
    </source>
</reference>
<evidence type="ECO:0000256" key="3">
    <source>
        <dbReference type="ARBA" id="ARBA00022801"/>
    </source>
</evidence>
<keyword evidence="3 6" id="KW-0378">Hydrolase</keyword>
<protein>
    <submittedName>
        <fullName evidence="6">NUDIX hydrolase</fullName>
    </submittedName>
</protein>
<dbReference type="GO" id="GO:1901909">
    <property type="term" value="P:diadenosine hexaphosphate catabolic process"/>
    <property type="evidence" value="ECO:0007669"/>
    <property type="project" value="TreeGrafter"/>
</dbReference>
<comment type="cofactor">
    <cofactor evidence="1">
        <name>Mg(2+)</name>
        <dbReference type="ChEBI" id="CHEBI:18420"/>
    </cofactor>
</comment>
<keyword evidence="4" id="KW-0460">Magnesium</keyword>
<name>A0A926NWR4_9HYPH</name>
<proteinExistence type="predicted"/>
<dbReference type="InterPro" id="IPR015797">
    <property type="entry name" value="NUDIX_hydrolase-like_dom_sf"/>
</dbReference>
<dbReference type="InterPro" id="IPR047198">
    <property type="entry name" value="DDP-like_NUDIX"/>
</dbReference>
<dbReference type="PANTHER" id="PTHR12629">
    <property type="entry name" value="DIPHOSPHOINOSITOL POLYPHOSPHATE PHOSPHOHYDROLASE"/>
    <property type="match status" value="1"/>
</dbReference>